<sequence>MLTDLSKLYTDKMKYGGGPSDIFKTKVIIFRDNCYKAGIPQTKWGGAFSVMLKGRALVYYYHYIYDPDNLLSFHDAGIVMRSHFESDKSRQAHLNSWQNTTFVSIIQDNPGKTKTEALEILFDKLSLLQQAFPNAQQTNQGLRDQVLSACRRVKECDTALFNPGPTFKSVYNQLRSIVSISIISNTPQHFSAKPKGTLESRD</sequence>
<gene>
    <name evidence="1" type="ORF">CMUS01_13478</name>
</gene>
<evidence type="ECO:0000313" key="1">
    <source>
        <dbReference type="EMBL" id="KAF6810363.1"/>
    </source>
</evidence>
<name>A0A8H6MW16_9PEZI</name>
<comment type="caution">
    <text evidence="1">The sequence shown here is derived from an EMBL/GenBank/DDBJ whole genome shotgun (WGS) entry which is preliminary data.</text>
</comment>
<keyword evidence="2" id="KW-1185">Reference proteome</keyword>
<dbReference type="Proteomes" id="UP000639643">
    <property type="component" value="Unassembled WGS sequence"/>
</dbReference>
<dbReference type="AlphaFoldDB" id="A0A8H6MW16"/>
<dbReference type="OrthoDB" id="4850545at2759"/>
<accession>A0A8H6MW16</accession>
<reference evidence="1" key="1">
    <citation type="journal article" date="2020" name="Phytopathology">
        <title>Genome Sequence Resources of Colletotrichum truncatum, C. plurivorum, C. musicola, and C. sojae: Four Species Pathogenic to Soybean (Glycine max).</title>
        <authorList>
            <person name="Rogerio F."/>
            <person name="Boufleur T.R."/>
            <person name="Ciampi-Guillardi M."/>
            <person name="Sukno S.A."/>
            <person name="Thon M.R."/>
            <person name="Massola Junior N.S."/>
            <person name="Baroncelli R."/>
        </authorList>
    </citation>
    <scope>NUCLEOTIDE SEQUENCE</scope>
    <source>
        <strain evidence="1">LFN0074</strain>
    </source>
</reference>
<dbReference type="EMBL" id="WIGM01000855">
    <property type="protein sequence ID" value="KAF6810363.1"/>
    <property type="molecule type" value="Genomic_DNA"/>
</dbReference>
<organism evidence="1 2">
    <name type="scientific">Colletotrichum musicola</name>
    <dbReference type="NCBI Taxonomy" id="2175873"/>
    <lineage>
        <taxon>Eukaryota</taxon>
        <taxon>Fungi</taxon>
        <taxon>Dikarya</taxon>
        <taxon>Ascomycota</taxon>
        <taxon>Pezizomycotina</taxon>
        <taxon>Sordariomycetes</taxon>
        <taxon>Hypocreomycetidae</taxon>
        <taxon>Glomerellales</taxon>
        <taxon>Glomerellaceae</taxon>
        <taxon>Colletotrichum</taxon>
        <taxon>Colletotrichum orchidearum species complex</taxon>
    </lineage>
</organism>
<proteinExistence type="predicted"/>
<protein>
    <submittedName>
        <fullName evidence="1">Uncharacterized protein</fullName>
    </submittedName>
</protein>
<evidence type="ECO:0000313" key="2">
    <source>
        <dbReference type="Proteomes" id="UP000639643"/>
    </source>
</evidence>